<dbReference type="CDD" id="cd00082">
    <property type="entry name" value="HisKA"/>
    <property type="match status" value="1"/>
</dbReference>
<sequence>MTRHRVPRRRLLPRRPRVRTLRARLIVGSLLLFTLACGIVGVATTVSLQRFFIGRLDQQLYDAKNRYAIGLEHAVERQDFDKVNGQSVGTFGARLAGGRITQCGVVRDVRDPRGQPDLSAVDRTRLERLPSDGRARTVRLEALGKYRIVANPGEDRDVLITGLPMHGLDDTVARLEMVEVAVFGVVLVAAGAAGAFFVRLALRPLRRVAATAMHVSELPLASGEVALPARVPDPDPASEVGQVSTAFNHMLEHVESALAQRHASEDRLRRFIADASHELRTPLAGIRSHAELARRDPGETGPRVDHALRRIEAEAARMGHLVDDLLLLARLDAGRPLAHEPVDLTRLAIDITSDARAAGPDHRWALDLPEDPVTIHGDEFRLHQVIGNLLTNARTHTPPGTNVTVRVAEADAAGTVVLEVIDDGPGVPADLRDDIFERFVRGDGSRSRKAGGSGLGLAIVSAVVQAHGGSADLVSEPGRTCVRIRLPVGAPDSRPREPARGTR</sequence>
<evidence type="ECO:0000256" key="7">
    <source>
        <dbReference type="ARBA" id="ARBA00022777"/>
    </source>
</evidence>
<keyword evidence="8 11" id="KW-1133">Transmembrane helix</keyword>
<dbReference type="InterPro" id="IPR005467">
    <property type="entry name" value="His_kinase_dom"/>
</dbReference>
<comment type="catalytic activity">
    <reaction evidence="1">
        <text>ATP + protein L-histidine = ADP + protein N-phospho-L-histidine.</text>
        <dbReference type="EC" id="2.7.13.3"/>
    </reaction>
</comment>
<dbReference type="SUPFAM" id="SSF55874">
    <property type="entry name" value="ATPase domain of HSP90 chaperone/DNA topoisomerase II/histidine kinase"/>
    <property type="match status" value="1"/>
</dbReference>
<dbReference type="CDD" id="cd00075">
    <property type="entry name" value="HATPase"/>
    <property type="match status" value="1"/>
</dbReference>
<dbReference type="Gene3D" id="1.10.287.130">
    <property type="match status" value="1"/>
</dbReference>
<dbReference type="SUPFAM" id="SSF47384">
    <property type="entry name" value="Homodimeric domain of signal transducing histidine kinase"/>
    <property type="match status" value="1"/>
</dbReference>
<evidence type="ECO:0000256" key="9">
    <source>
        <dbReference type="ARBA" id="ARBA00023012"/>
    </source>
</evidence>
<dbReference type="InterPro" id="IPR003661">
    <property type="entry name" value="HisK_dim/P_dom"/>
</dbReference>
<dbReference type="PROSITE" id="PS50885">
    <property type="entry name" value="HAMP"/>
    <property type="match status" value="1"/>
</dbReference>
<dbReference type="InterPro" id="IPR003594">
    <property type="entry name" value="HATPase_dom"/>
</dbReference>
<keyword evidence="15" id="KW-1185">Reference proteome</keyword>
<dbReference type="InterPro" id="IPR036890">
    <property type="entry name" value="HATPase_C_sf"/>
</dbReference>
<evidence type="ECO:0000256" key="5">
    <source>
        <dbReference type="ARBA" id="ARBA00022679"/>
    </source>
</evidence>
<keyword evidence="9" id="KW-0902">Two-component regulatory system</keyword>
<feature type="transmembrane region" description="Helical" evidence="11">
    <location>
        <begin position="21"/>
        <end position="43"/>
    </location>
</feature>
<dbReference type="InterPro" id="IPR050428">
    <property type="entry name" value="TCS_sensor_his_kinase"/>
</dbReference>
<evidence type="ECO:0000313" key="14">
    <source>
        <dbReference type="EMBL" id="GAA4635304.1"/>
    </source>
</evidence>
<dbReference type="SMART" id="SM00388">
    <property type="entry name" value="HisKA"/>
    <property type="match status" value="1"/>
</dbReference>
<evidence type="ECO:0000313" key="15">
    <source>
        <dbReference type="Proteomes" id="UP001501442"/>
    </source>
</evidence>
<dbReference type="Proteomes" id="UP001501442">
    <property type="component" value="Unassembled WGS sequence"/>
</dbReference>
<evidence type="ECO:0000256" key="6">
    <source>
        <dbReference type="ARBA" id="ARBA00022692"/>
    </source>
</evidence>
<dbReference type="PRINTS" id="PR00344">
    <property type="entry name" value="BCTRLSENSOR"/>
</dbReference>
<dbReference type="Pfam" id="PF02518">
    <property type="entry name" value="HATPase_c"/>
    <property type="match status" value="1"/>
</dbReference>
<dbReference type="GO" id="GO:0016301">
    <property type="term" value="F:kinase activity"/>
    <property type="evidence" value="ECO:0007669"/>
    <property type="project" value="UniProtKB-KW"/>
</dbReference>
<dbReference type="SMART" id="SM00387">
    <property type="entry name" value="HATPase_c"/>
    <property type="match status" value="1"/>
</dbReference>
<keyword evidence="6 11" id="KW-0812">Transmembrane</keyword>
<evidence type="ECO:0000256" key="2">
    <source>
        <dbReference type="ARBA" id="ARBA00004236"/>
    </source>
</evidence>
<gene>
    <name evidence="14" type="ORF">GCM10023196_080240</name>
</gene>
<dbReference type="SMART" id="SM00304">
    <property type="entry name" value="HAMP"/>
    <property type="match status" value="1"/>
</dbReference>
<dbReference type="Gene3D" id="3.30.565.10">
    <property type="entry name" value="Histidine kinase-like ATPase, C-terminal domain"/>
    <property type="match status" value="1"/>
</dbReference>
<dbReference type="Gene3D" id="6.10.340.10">
    <property type="match status" value="1"/>
</dbReference>
<comment type="subcellular location">
    <subcellularLocation>
        <location evidence="2">Cell membrane</location>
    </subcellularLocation>
</comment>
<dbReference type="EC" id="2.7.13.3" evidence="3"/>
<evidence type="ECO:0000256" key="8">
    <source>
        <dbReference type="ARBA" id="ARBA00022989"/>
    </source>
</evidence>
<dbReference type="Pfam" id="PF00672">
    <property type="entry name" value="HAMP"/>
    <property type="match status" value="1"/>
</dbReference>
<evidence type="ECO:0000259" key="13">
    <source>
        <dbReference type="PROSITE" id="PS50885"/>
    </source>
</evidence>
<dbReference type="PANTHER" id="PTHR45436:SF5">
    <property type="entry name" value="SENSOR HISTIDINE KINASE TRCS"/>
    <property type="match status" value="1"/>
</dbReference>
<dbReference type="InterPro" id="IPR036097">
    <property type="entry name" value="HisK_dim/P_sf"/>
</dbReference>
<reference evidence="15" key="1">
    <citation type="journal article" date="2019" name="Int. J. Syst. Evol. Microbiol.">
        <title>The Global Catalogue of Microorganisms (GCM) 10K type strain sequencing project: providing services to taxonomists for standard genome sequencing and annotation.</title>
        <authorList>
            <consortium name="The Broad Institute Genomics Platform"/>
            <consortium name="The Broad Institute Genome Sequencing Center for Infectious Disease"/>
            <person name="Wu L."/>
            <person name="Ma J."/>
        </authorList>
    </citation>
    <scope>NUCLEOTIDE SEQUENCE [LARGE SCALE GENOMIC DNA]</scope>
    <source>
        <strain evidence="15">JCM 17939</strain>
    </source>
</reference>
<accession>A0ABP8UN91</accession>
<evidence type="ECO:0000256" key="4">
    <source>
        <dbReference type="ARBA" id="ARBA00022553"/>
    </source>
</evidence>
<keyword evidence="7 14" id="KW-0418">Kinase</keyword>
<evidence type="ECO:0000256" key="11">
    <source>
        <dbReference type="SAM" id="Phobius"/>
    </source>
</evidence>
<dbReference type="EMBL" id="BAABHK010000015">
    <property type="protein sequence ID" value="GAA4635304.1"/>
    <property type="molecule type" value="Genomic_DNA"/>
</dbReference>
<evidence type="ECO:0000256" key="3">
    <source>
        <dbReference type="ARBA" id="ARBA00012438"/>
    </source>
</evidence>
<feature type="domain" description="HAMP" evidence="13">
    <location>
        <begin position="199"/>
        <end position="259"/>
    </location>
</feature>
<dbReference type="Pfam" id="PF00512">
    <property type="entry name" value="HisKA"/>
    <property type="match status" value="1"/>
</dbReference>
<dbReference type="RefSeq" id="WP_345438263.1">
    <property type="nucleotide sequence ID" value="NZ_BAABHK010000015.1"/>
</dbReference>
<evidence type="ECO:0000259" key="12">
    <source>
        <dbReference type="PROSITE" id="PS50109"/>
    </source>
</evidence>
<comment type="caution">
    <text evidence="14">The sequence shown here is derived from an EMBL/GenBank/DDBJ whole genome shotgun (WGS) entry which is preliminary data.</text>
</comment>
<proteinExistence type="predicted"/>
<protein>
    <recommendedName>
        <fullName evidence="3">histidine kinase</fullName>
        <ecNumber evidence="3">2.7.13.3</ecNumber>
    </recommendedName>
</protein>
<feature type="domain" description="Histidine kinase" evidence="12">
    <location>
        <begin position="274"/>
        <end position="490"/>
    </location>
</feature>
<feature type="transmembrane region" description="Helical" evidence="11">
    <location>
        <begin position="180"/>
        <end position="202"/>
    </location>
</feature>
<dbReference type="PROSITE" id="PS50109">
    <property type="entry name" value="HIS_KIN"/>
    <property type="match status" value="1"/>
</dbReference>
<organism evidence="14 15">
    <name type="scientific">Actinoallomurus vinaceus</name>
    <dbReference type="NCBI Taxonomy" id="1080074"/>
    <lineage>
        <taxon>Bacteria</taxon>
        <taxon>Bacillati</taxon>
        <taxon>Actinomycetota</taxon>
        <taxon>Actinomycetes</taxon>
        <taxon>Streptosporangiales</taxon>
        <taxon>Thermomonosporaceae</taxon>
        <taxon>Actinoallomurus</taxon>
    </lineage>
</organism>
<dbReference type="InterPro" id="IPR003660">
    <property type="entry name" value="HAMP_dom"/>
</dbReference>
<keyword evidence="5" id="KW-0808">Transferase</keyword>
<dbReference type="CDD" id="cd06225">
    <property type="entry name" value="HAMP"/>
    <property type="match status" value="1"/>
</dbReference>
<evidence type="ECO:0000256" key="10">
    <source>
        <dbReference type="ARBA" id="ARBA00023136"/>
    </source>
</evidence>
<dbReference type="InterPro" id="IPR004358">
    <property type="entry name" value="Sig_transdc_His_kin-like_C"/>
</dbReference>
<keyword evidence="4" id="KW-0597">Phosphoprotein</keyword>
<name>A0ABP8UN91_9ACTN</name>
<keyword evidence="10 11" id="KW-0472">Membrane</keyword>
<evidence type="ECO:0000256" key="1">
    <source>
        <dbReference type="ARBA" id="ARBA00000085"/>
    </source>
</evidence>
<dbReference type="PANTHER" id="PTHR45436">
    <property type="entry name" value="SENSOR HISTIDINE KINASE YKOH"/>
    <property type="match status" value="1"/>
</dbReference>